<gene>
    <name evidence="11" type="ORF">E9998_05190</name>
</gene>
<feature type="transmembrane region" description="Helical" evidence="8">
    <location>
        <begin position="68"/>
        <end position="88"/>
    </location>
</feature>
<dbReference type="GO" id="GO:0009103">
    <property type="term" value="P:lipopolysaccharide biosynthetic process"/>
    <property type="evidence" value="ECO:0007669"/>
    <property type="project" value="UniProtKB-ARBA"/>
</dbReference>
<feature type="transmembrane region" description="Helical" evidence="8">
    <location>
        <begin position="100"/>
        <end position="120"/>
    </location>
</feature>
<feature type="transmembrane region" description="Helical" evidence="8">
    <location>
        <begin position="236"/>
        <end position="257"/>
    </location>
</feature>
<dbReference type="Proteomes" id="UP000305792">
    <property type="component" value="Unassembled WGS sequence"/>
</dbReference>
<accession>A0A4S8PQH9</accession>
<evidence type="ECO:0000256" key="1">
    <source>
        <dbReference type="ARBA" id="ARBA00004651"/>
    </source>
</evidence>
<dbReference type="Pfam" id="PF13231">
    <property type="entry name" value="PMT_2"/>
    <property type="match status" value="1"/>
</dbReference>
<name>A0A4S8PQH9_9ACTN</name>
<evidence type="ECO:0000256" key="5">
    <source>
        <dbReference type="ARBA" id="ARBA00022692"/>
    </source>
</evidence>
<evidence type="ECO:0000256" key="8">
    <source>
        <dbReference type="SAM" id="Phobius"/>
    </source>
</evidence>
<evidence type="ECO:0000256" key="7">
    <source>
        <dbReference type="ARBA" id="ARBA00023136"/>
    </source>
</evidence>
<feature type="transmembrane region" description="Helical" evidence="8">
    <location>
        <begin position="315"/>
        <end position="336"/>
    </location>
</feature>
<dbReference type="InterPro" id="IPR038731">
    <property type="entry name" value="RgtA/B/C-like"/>
</dbReference>
<evidence type="ECO:0000256" key="9">
    <source>
        <dbReference type="SAM" id="SignalP"/>
    </source>
</evidence>
<keyword evidence="12" id="KW-1185">Reference proteome</keyword>
<evidence type="ECO:0000256" key="6">
    <source>
        <dbReference type="ARBA" id="ARBA00022989"/>
    </source>
</evidence>
<keyword evidence="2" id="KW-1003">Cell membrane</keyword>
<keyword evidence="6 8" id="KW-1133">Transmembrane helix</keyword>
<dbReference type="PANTHER" id="PTHR33908:SF11">
    <property type="entry name" value="MEMBRANE PROTEIN"/>
    <property type="match status" value="1"/>
</dbReference>
<dbReference type="AlphaFoldDB" id="A0A4S8PQH9"/>
<dbReference type="GO" id="GO:0005886">
    <property type="term" value="C:plasma membrane"/>
    <property type="evidence" value="ECO:0007669"/>
    <property type="project" value="UniProtKB-SubCell"/>
</dbReference>
<dbReference type="OrthoDB" id="5166595at2"/>
<reference evidence="11 12" key="1">
    <citation type="journal article" date="2018" name="Int. J. Syst. Evol. Microbiol.">
        <title>Glycomyces paridis sp. nov., isolated from the medicinal plant Paris polyphylla.</title>
        <authorList>
            <person name="Fang X.M."/>
            <person name="Bai J.L."/>
            <person name="Su J."/>
            <person name="Zhao L.L."/>
            <person name="Liu H.Y."/>
            <person name="Ma B.P."/>
            <person name="Zhang Y.Q."/>
            <person name="Yu L.Y."/>
        </authorList>
    </citation>
    <scope>NUCLEOTIDE SEQUENCE [LARGE SCALE GENOMIC DNA]</scope>
    <source>
        <strain evidence="11 12">CPCC 204357</strain>
    </source>
</reference>
<dbReference type="GO" id="GO:0016763">
    <property type="term" value="F:pentosyltransferase activity"/>
    <property type="evidence" value="ECO:0007669"/>
    <property type="project" value="TreeGrafter"/>
</dbReference>
<evidence type="ECO:0000256" key="2">
    <source>
        <dbReference type="ARBA" id="ARBA00022475"/>
    </source>
</evidence>
<evidence type="ECO:0000259" key="10">
    <source>
        <dbReference type="Pfam" id="PF13231"/>
    </source>
</evidence>
<sequence>MRPLHRLHPTLASLALAAVLAATNARYDYHRDELYFRMLDPAWGYADQPPLTPLLAHAATALLGDSLWALRLPSLLCMVGVLWIAALITRELGGGKGAQALCAWGLAFAGVALAFGHTLATATVDLVVWTLVLLFAIRALLRDPKWWLAVGAATGVGLYNKHLVVLLLLALAVGLLVVGPRKALGSKWLWAGVAIALAVGSPNLVYQAVNGWPQLEMASAINETDGTENRILLVPFQFLLIGLFLVPVWIAGLWALLRKPEWRPLRALAVAYPVLLGVVLATGGQFYYSMGLVIAFYAAGCVPVAAWARSRGRRGVLLGAVALNTAVSAVVALPLIPVAEVGDTPIPDMNSTVPDQVGWQVYVEQVRDAAAGLPDDAVIITANYGEAGAIDRYGADLPPVYSGHNALHEYGPPPADAGTVLTVGLPLDRLAAHFTSCEAVAVLDNGVVDNEEQGETVAVCTGPVLPWDELWEEFQHYS</sequence>
<keyword evidence="7 8" id="KW-0472">Membrane</keyword>
<proteinExistence type="predicted"/>
<feature type="domain" description="Glycosyltransferase RgtA/B/C/D-like" evidence="10">
    <location>
        <begin position="47"/>
        <end position="206"/>
    </location>
</feature>
<dbReference type="EMBL" id="STGX01000003">
    <property type="protein sequence ID" value="THV30779.1"/>
    <property type="molecule type" value="Genomic_DNA"/>
</dbReference>
<evidence type="ECO:0000313" key="12">
    <source>
        <dbReference type="Proteomes" id="UP000305792"/>
    </source>
</evidence>
<evidence type="ECO:0000313" key="11">
    <source>
        <dbReference type="EMBL" id="THV30779.1"/>
    </source>
</evidence>
<keyword evidence="9" id="KW-0732">Signal</keyword>
<feature type="signal peptide" evidence="9">
    <location>
        <begin position="1"/>
        <end position="21"/>
    </location>
</feature>
<feature type="transmembrane region" description="Helical" evidence="8">
    <location>
        <begin position="287"/>
        <end position="308"/>
    </location>
</feature>
<dbReference type="InterPro" id="IPR050297">
    <property type="entry name" value="LipidA_mod_glycosyltrf_83"/>
</dbReference>
<keyword evidence="5 8" id="KW-0812">Transmembrane</keyword>
<protein>
    <submittedName>
        <fullName evidence="11">Glycosyltransferase family 39 protein</fullName>
    </submittedName>
</protein>
<evidence type="ECO:0000256" key="4">
    <source>
        <dbReference type="ARBA" id="ARBA00022679"/>
    </source>
</evidence>
<organism evidence="11 12">
    <name type="scientific">Glycomyces paridis</name>
    <dbReference type="NCBI Taxonomy" id="2126555"/>
    <lineage>
        <taxon>Bacteria</taxon>
        <taxon>Bacillati</taxon>
        <taxon>Actinomycetota</taxon>
        <taxon>Actinomycetes</taxon>
        <taxon>Glycomycetales</taxon>
        <taxon>Glycomycetaceae</taxon>
        <taxon>Glycomyces</taxon>
    </lineage>
</organism>
<keyword evidence="3" id="KW-0328">Glycosyltransferase</keyword>
<dbReference type="PANTHER" id="PTHR33908">
    <property type="entry name" value="MANNOSYLTRANSFERASE YKCB-RELATED"/>
    <property type="match status" value="1"/>
</dbReference>
<comment type="subcellular location">
    <subcellularLocation>
        <location evidence="1">Cell membrane</location>
        <topology evidence="1">Multi-pass membrane protein</topology>
    </subcellularLocation>
</comment>
<keyword evidence="4 11" id="KW-0808">Transferase</keyword>
<feature type="chain" id="PRO_5039377632" evidence="9">
    <location>
        <begin position="22"/>
        <end position="478"/>
    </location>
</feature>
<evidence type="ECO:0000256" key="3">
    <source>
        <dbReference type="ARBA" id="ARBA00022676"/>
    </source>
</evidence>
<feature type="transmembrane region" description="Helical" evidence="8">
    <location>
        <begin position="162"/>
        <end position="180"/>
    </location>
</feature>
<comment type="caution">
    <text evidence="11">The sequence shown here is derived from an EMBL/GenBank/DDBJ whole genome shotgun (WGS) entry which is preliminary data.</text>
</comment>
<dbReference type="RefSeq" id="WP_136528642.1">
    <property type="nucleotide sequence ID" value="NZ_STGX01000003.1"/>
</dbReference>